<keyword evidence="3" id="KW-1185">Reference proteome</keyword>
<feature type="transmembrane region" description="Helical" evidence="1">
    <location>
        <begin position="102"/>
        <end position="124"/>
    </location>
</feature>
<keyword evidence="1" id="KW-1133">Transmembrane helix</keyword>
<sequence length="130" mass="14617">MCSAHCSLTENADDARQLVRRFRRTDDLCVSSPEGTSSSNDDRPVFVAVDGKTETLSPYLNSGLENIGQRECLNIARYLISYTYTRSLCNFPLLQSCFLSPLALLALDFCVSFSIWSLIVSLHINWFCYG</sequence>
<evidence type="ECO:0000256" key="1">
    <source>
        <dbReference type="SAM" id="Phobius"/>
    </source>
</evidence>
<dbReference type="EMBL" id="JBBPBN010000030">
    <property type="protein sequence ID" value="KAK9004776.1"/>
    <property type="molecule type" value="Genomic_DNA"/>
</dbReference>
<organism evidence="2 3">
    <name type="scientific">Hibiscus sabdariffa</name>
    <name type="common">roselle</name>
    <dbReference type="NCBI Taxonomy" id="183260"/>
    <lineage>
        <taxon>Eukaryota</taxon>
        <taxon>Viridiplantae</taxon>
        <taxon>Streptophyta</taxon>
        <taxon>Embryophyta</taxon>
        <taxon>Tracheophyta</taxon>
        <taxon>Spermatophyta</taxon>
        <taxon>Magnoliopsida</taxon>
        <taxon>eudicotyledons</taxon>
        <taxon>Gunneridae</taxon>
        <taxon>Pentapetalae</taxon>
        <taxon>rosids</taxon>
        <taxon>malvids</taxon>
        <taxon>Malvales</taxon>
        <taxon>Malvaceae</taxon>
        <taxon>Malvoideae</taxon>
        <taxon>Hibiscus</taxon>
    </lineage>
</organism>
<evidence type="ECO:0000313" key="3">
    <source>
        <dbReference type="Proteomes" id="UP001396334"/>
    </source>
</evidence>
<comment type="caution">
    <text evidence="2">The sequence shown here is derived from an EMBL/GenBank/DDBJ whole genome shotgun (WGS) entry which is preliminary data.</text>
</comment>
<reference evidence="2 3" key="1">
    <citation type="journal article" date="2024" name="G3 (Bethesda)">
        <title>Genome assembly of Hibiscus sabdariffa L. provides insights into metabolisms of medicinal natural products.</title>
        <authorList>
            <person name="Kim T."/>
        </authorList>
    </citation>
    <scope>NUCLEOTIDE SEQUENCE [LARGE SCALE GENOMIC DNA]</scope>
    <source>
        <strain evidence="2">TK-2024</strain>
        <tissue evidence="2">Old leaves</tissue>
    </source>
</reference>
<name>A0ABR2QWD7_9ROSI</name>
<gene>
    <name evidence="2" type="ORF">V6N11_042232</name>
</gene>
<dbReference type="Proteomes" id="UP001396334">
    <property type="component" value="Unassembled WGS sequence"/>
</dbReference>
<keyword evidence="1" id="KW-0472">Membrane</keyword>
<accession>A0ABR2QWD7</accession>
<proteinExistence type="predicted"/>
<keyword evidence="1" id="KW-0812">Transmembrane</keyword>
<protein>
    <submittedName>
        <fullName evidence="2">Uncharacterized protein</fullName>
    </submittedName>
</protein>
<evidence type="ECO:0000313" key="2">
    <source>
        <dbReference type="EMBL" id="KAK9004776.1"/>
    </source>
</evidence>